<dbReference type="GO" id="GO:0008616">
    <property type="term" value="P:tRNA queuosine(34) biosynthetic process"/>
    <property type="evidence" value="ECO:0007669"/>
    <property type="project" value="UniProtKB-UniRule"/>
</dbReference>
<evidence type="ECO:0000256" key="15">
    <source>
        <dbReference type="ARBA" id="ARBA00031446"/>
    </source>
</evidence>
<keyword evidence="13 17" id="KW-1015">Disulfide bond</keyword>
<proteinExistence type="inferred from homology"/>
<feature type="binding site" evidence="17">
    <location>
        <position position="83"/>
    </location>
    <ligand>
        <name>[4Fe-4S] cluster</name>
        <dbReference type="ChEBI" id="CHEBI:49883"/>
    </ligand>
</feature>
<dbReference type="GO" id="GO:0051539">
    <property type="term" value="F:4 iron, 4 sulfur cluster binding"/>
    <property type="evidence" value="ECO:0007669"/>
    <property type="project" value="UniProtKB-UniRule"/>
</dbReference>
<dbReference type="InterPro" id="IPR003828">
    <property type="entry name" value="QueH"/>
</dbReference>
<sequence length="194" mass="22728">MKVLLHVCCGPCAVYPLQRLCEDGHEVVGFFYNPNIHPYKEFSRRLETAREFAGKRQLNLLVDDRYQLEEFLRGALNAENGRCSMCYEIRLREAARMAKRQQCDCFSTSLLVSPFQKHELIRTIGEQIALTEQIPFLYIDFRSGWNEGVRISKELELYRQPYCGCIFSEQERYYKGCKEQKQCFQADLNPSAKV</sequence>
<evidence type="ECO:0000256" key="4">
    <source>
        <dbReference type="ARBA" id="ARBA00012622"/>
    </source>
</evidence>
<dbReference type="OrthoDB" id="9801033at2"/>
<evidence type="ECO:0000256" key="3">
    <source>
        <dbReference type="ARBA" id="ARBA00008207"/>
    </source>
</evidence>
<evidence type="ECO:0000256" key="16">
    <source>
        <dbReference type="ARBA" id="ARBA00047415"/>
    </source>
</evidence>
<evidence type="ECO:0000256" key="13">
    <source>
        <dbReference type="ARBA" id="ARBA00023157"/>
    </source>
</evidence>
<keyword evidence="10 17" id="KW-0560">Oxidoreductase</keyword>
<comment type="similarity">
    <text evidence="3 17">Belongs to the QueH family.</text>
</comment>
<dbReference type="PANTHER" id="PTHR36701">
    <property type="entry name" value="EPOXYQUEUOSINE REDUCTASE QUEH"/>
    <property type="match status" value="1"/>
</dbReference>
<evidence type="ECO:0000313" key="18">
    <source>
        <dbReference type="EMBL" id="SDL51429.1"/>
    </source>
</evidence>
<feature type="binding site" evidence="17">
    <location>
        <position position="86"/>
    </location>
    <ligand>
        <name>[4Fe-4S] cluster</name>
        <dbReference type="ChEBI" id="CHEBI:49883"/>
    </ligand>
</feature>
<evidence type="ECO:0000256" key="1">
    <source>
        <dbReference type="ARBA" id="ARBA00002268"/>
    </source>
</evidence>
<evidence type="ECO:0000256" key="7">
    <source>
        <dbReference type="ARBA" id="ARBA00022694"/>
    </source>
</evidence>
<keyword evidence="14 17" id="KW-0676">Redox-active center</keyword>
<dbReference type="RefSeq" id="WP_092067211.1">
    <property type="nucleotide sequence ID" value="NZ_FNHB01000001.1"/>
</dbReference>
<accession>A0A1G9KP35</accession>
<evidence type="ECO:0000256" key="17">
    <source>
        <dbReference type="HAMAP-Rule" id="MF_02089"/>
    </source>
</evidence>
<evidence type="ECO:0000256" key="8">
    <source>
        <dbReference type="ARBA" id="ARBA00022723"/>
    </source>
</evidence>
<keyword evidence="7 17" id="KW-0819">tRNA processing</keyword>
<keyword evidence="9 17" id="KW-0671">Queuosine biosynthesis</keyword>
<evidence type="ECO:0000256" key="10">
    <source>
        <dbReference type="ARBA" id="ARBA00023002"/>
    </source>
</evidence>
<dbReference type="STRING" id="146817.SAMN04488502_10196"/>
<evidence type="ECO:0000256" key="5">
    <source>
        <dbReference type="ARBA" id="ARBA00016895"/>
    </source>
</evidence>
<feature type="binding site" evidence="17">
    <location>
        <position position="8"/>
    </location>
    <ligand>
        <name>[4Fe-4S] cluster</name>
        <dbReference type="ChEBI" id="CHEBI:49883"/>
    </ligand>
</feature>
<name>A0A1G9KP35_9FIRM</name>
<keyword evidence="19" id="KW-1185">Reference proteome</keyword>
<reference evidence="18 19" key="1">
    <citation type="submission" date="2016-10" db="EMBL/GenBank/DDBJ databases">
        <authorList>
            <person name="de Groot N.N."/>
        </authorList>
    </citation>
    <scope>NUCLEOTIDE SEQUENCE [LARGE SCALE GENOMIC DNA]</scope>
    <source>
        <strain evidence="18 19">DSM 1736</strain>
    </source>
</reference>
<keyword evidence="6 17" id="KW-0004">4Fe-4S</keyword>
<protein>
    <recommendedName>
        <fullName evidence="5 17">Epoxyqueuosine reductase QueH</fullName>
        <ecNumber evidence="4 17">1.17.99.6</ecNumber>
    </recommendedName>
    <alternativeName>
        <fullName evidence="15 17">Queuosine biosynthesis protein QueH</fullName>
    </alternativeName>
</protein>
<dbReference type="GO" id="GO:0046872">
    <property type="term" value="F:metal ion binding"/>
    <property type="evidence" value="ECO:0007669"/>
    <property type="project" value="UniProtKB-KW"/>
</dbReference>
<comment type="pathway">
    <text evidence="2 17">tRNA modification; tRNA-queuosine biosynthesis.</text>
</comment>
<dbReference type="Pfam" id="PF02677">
    <property type="entry name" value="QueH"/>
    <property type="match status" value="1"/>
</dbReference>
<dbReference type="AlphaFoldDB" id="A0A1G9KP35"/>
<evidence type="ECO:0000256" key="12">
    <source>
        <dbReference type="ARBA" id="ARBA00023014"/>
    </source>
</evidence>
<evidence type="ECO:0000256" key="6">
    <source>
        <dbReference type="ARBA" id="ARBA00022485"/>
    </source>
</evidence>
<keyword evidence="8 17" id="KW-0479">Metal-binding</keyword>
<evidence type="ECO:0000256" key="14">
    <source>
        <dbReference type="ARBA" id="ARBA00023284"/>
    </source>
</evidence>
<evidence type="ECO:0000256" key="11">
    <source>
        <dbReference type="ARBA" id="ARBA00023004"/>
    </source>
</evidence>
<comment type="function">
    <text evidence="1 17">Catalyzes the conversion of epoxyqueuosine (oQ) to queuosine (Q), which is a hypermodified base found in the wobble positions of tRNA(Asp), tRNA(Asn), tRNA(His) and tRNA(Tyr).</text>
</comment>
<dbReference type="GO" id="GO:0052693">
    <property type="term" value="F:epoxyqueuosine reductase activity"/>
    <property type="evidence" value="ECO:0007669"/>
    <property type="project" value="UniProtKB-UniRule"/>
</dbReference>
<dbReference type="UniPathway" id="UPA00392"/>
<feature type="binding site" evidence="17">
    <location>
        <position position="9"/>
    </location>
    <ligand>
        <name>[4Fe-4S] cluster</name>
        <dbReference type="ChEBI" id="CHEBI:49883"/>
    </ligand>
</feature>
<dbReference type="EMBL" id="FNHB01000001">
    <property type="protein sequence ID" value="SDL51429.1"/>
    <property type="molecule type" value="Genomic_DNA"/>
</dbReference>
<organism evidence="18 19">
    <name type="scientific">Dendrosporobacter quercicolus</name>
    <dbReference type="NCBI Taxonomy" id="146817"/>
    <lineage>
        <taxon>Bacteria</taxon>
        <taxon>Bacillati</taxon>
        <taxon>Bacillota</taxon>
        <taxon>Negativicutes</taxon>
        <taxon>Selenomonadales</taxon>
        <taxon>Sporomusaceae</taxon>
        <taxon>Dendrosporobacter</taxon>
    </lineage>
</organism>
<dbReference type="EC" id="1.17.99.6" evidence="4 17"/>
<evidence type="ECO:0000256" key="9">
    <source>
        <dbReference type="ARBA" id="ARBA00022785"/>
    </source>
</evidence>
<dbReference type="Proteomes" id="UP000214880">
    <property type="component" value="Unassembled WGS sequence"/>
</dbReference>
<feature type="disulfide bond" description="Redox-active" evidence="17">
    <location>
        <begin position="163"/>
        <end position="165"/>
    </location>
</feature>
<evidence type="ECO:0000313" key="19">
    <source>
        <dbReference type="Proteomes" id="UP000214880"/>
    </source>
</evidence>
<dbReference type="HAMAP" id="MF_02089">
    <property type="entry name" value="QueH"/>
    <property type="match status" value="1"/>
</dbReference>
<keyword evidence="11 17" id="KW-0408">Iron</keyword>
<keyword evidence="12 17" id="KW-0411">Iron-sulfur</keyword>
<gene>
    <name evidence="17" type="primary">queH</name>
    <name evidence="18" type="ORF">SAMN04488502_10196</name>
</gene>
<comment type="catalytic activity">
    <reaction evidence="16 17">
        <text>epoxyqueuosine(34) in tRNA + AH2 = queuosine(34) in tRNA + A + H2O</text>
        <dbReference type="Rhea" id="RHEA:32159"/>
        <dbReference type="Rhea" id="RHEA-COMP:18571"/>
        <dbReference type="Rhea" id="RHEA-COMP:18582"/>
        <dbReference type="ChEBI" id="CHEBI:13193"/>
        <dbReference type="ChEBI" id="CHEBI:15377"/>
        <dbReference type="ChEBI" id="CHEBI:17499"/>
        <dbReference type="ChEBI" id="CHEBI:194431"/>
        <dbReference type="ChEBI" id="CHEBI:194443"/>
        <dbReference type="EC" id="1.17.99.6"/>
    </reaction>
</comment>
<dbReference type="PANTHER" id="PTHR36701:SF1">
    <property type="entry name" value="EPOXYQUEUOSINE REDUCTASE QUEH"/>
    <property type="match status" value="1"/>
</dbReference>
<evidence type="ECO:0000256" key="2">
    <source>
        <dbReference type="ARBA" id="ARBA00004691"/>
    </source>
</evidence>